<feature type="non-terminal residue" evidence="1">
    <location>
        <position position="42"/>
    </location>
</feature>
<protein>
    <recommendedName>
        <fullName evidence="2">Ornithine cyclodeaminase family protein</fullName>
    </recommendedName>
</protein>
<dbReference type="AlphaFoldDB" id="A0A382SIE1"/>
<name>A0A382SIE1_9ZZZZ</name>
<evidence type="ECO:0000313" key="1">
    <source>
        <dbReference type="EMBL" id="SVD09730.1"/>
    </source>
</evidence>
<dbReference type="InterPro" id="IPR023401">
    <property type="entry name" value="ODC_N"/>
</dbReference>
<organism evidence="1">
    <name type="scientific">marine metagenome</name>
    <dbReference type="NCBI Taxonomy" id="408172"/>
    <lineage>
        <taxon>unclassified sequences</taxon>
        <taxon>metagenomes</taxon>
        <taxon>ecological metagenomes</taxon>
    </lineage>
</organism>
<accession>A0A382SIE1</accession>
<proteinExistence type="predicted"/>
<dbReference type="EMBL" id="UINC01129382">
    <property type="protein sequence ID" value="SVD09730.1"/>
    <property type="molecule type" value="Genomic_DNA"/>
</dbReference>
<dbReference type="Gene3D" id="3.30.1780.10">
    <property type="entry name" value="ornithine cyclodeaminase, domain 1"/>
    <property type="match status" value="1"/>
</dbReference>
<reference evidence="1" key="1">
    <citation type="submission" date="2018-05" db="EMBL/GenBank/DDBJ databases">
        <authorList>
            <person name="Lanie J.A."/>
            <person name="Ng W.-L."/>
            <person name="Kazmierczak K.M."/>
            <person name="Andrzejewski T.M."/>
            <person name="Davidsen T.M."/>
            <person name="Wayne K.J."/>
            <person name="Tettelin H."/>
            <person name="Glass J.I."/>
            <person name="Rusch D."/>
            <person name="Podicherti R."/>
            <person name="Tsui H.-C.T."/>
            <person name="Winkler M.E."/>
        </authorList>
    </citation>
    <scope>NUCLEOTIDE SEQUENCE</scope>
</reference>
<gene>
    <name evidence="1" type="ORF">METZ01_LOCUS362584</name>
</gene>
<evidence type="ECO:0008006" key="2">
    <source>
        <dbReference type="Google" id="ProtNLM"/>
    </source>
</evidence>
<sequence>MIEYFDEARITALLDMADLIEAEEAALAAFSRGEVAQPERTV</sequence>